<dbReference type="Gene3D" id="3.40.350.10">
    <property type="entry name" value="Creatinase/prolidase N-terminal domain"/>
    <property type="match status" value="1"/>
</dbReference>
<dbReference type="InterPro" id="IPR029149">
    <property type="entry name" value="Creatin/AminoP/Spt16_N"/>
</dbReference>
<dbReference type="Gene3D" id="3.90.230.10">
    <property type="entry name" value="Creatinase/methionine aminopeptidase superfamily"/>
    <property type="match status" value="1"/>
</dbReference>
<reference evidence="2 3" key="1">
    <citation type="submission" date="2011-04" db="EMBL/GenBank/DDBJ databases">
        <title>The Genome Sequence of Clostridium citroniae WAL-19142.</title>
        <authorList>
            <consortium name="The Broad Institute Genome Sequencing Platform"/>
            <person name="Earl A."/>
            <person name="Ward D."/>
            <person name="Feldgarden M."/>
            <person name="Gevers D."/>
            <person name="Warren Y.A."/>
            <person name="Tyrrell K.L."/>
            <person name="Citron D.M."/>
            <person name="Goldstein E.J."/>
            <person name="Daigneault M."/>
            <person name="Allen-Vercoe E."/>
            <person name="Young S.K."/>
            <person name="Zeng Q."/>
            <person name="Gargeya S."/>
            <person name="Fitzgerald M."/>
            <person name="Haas B."/>
            <person name="Abouelleil A."/>
            <person name="Alvarado L."/>
            <person name="Arachchi H.M."/>
            <person name="Berlin A."/>
            <person name="Brown A."/>
            <person name="Chapman S.B."/>
            <person name="Chen Z."/>
            <person name="Dunbar C."/>
            <person name="Freedman E."/>
            <person name="Gearin G."/>
            <person name="Gellesch M."/>
            <person name="Goldberg J."/>
            <person name="Griggs A."/>
            <person name="Gujja S."/>
            <person name="Heilman E.R."/>
            <person name="Heiman D."/>
            <person name="Howarth C."/>
            <person name="Larson L."/>
            <person name="Lui A."/>
            <person name="MacDonald P.J."/>
            <person name="Mehta T."/>
            <person name="Montmayeur A."/>
            <person name="Murphy C."/>
            <person name="Neiman D."/>
            <person name="Pearson M."/>
            <person name="Priest M."/>
            <person name="Roberts A."/>
            <person name="Saif S."/>
            <person name="Shea T."/>
            <person name="Shenoy N."/>
            <person name="Sisk P."/>
            <person name="Stolte C."/>
            <person name="Sykes S."/>
            <person name="White J."/>
            <person name="Yandava C."/>
            <person name="Wortman J."/>
            <person name="Nusbaum C."/>
            <person name="Birren B."/>
        </authorList>
    </citation>
    <scope>NUCLEOTIDE SEQUENCE [LARGE SCALE GENOMIC DNA]</scope>
    <source>
        <strain evidence="2 3">WAL-19142</strain>
    </source>
</reference>
<evidence type="ECO:0000259" key="1">
    <source>
        <dbReference type="Pfam" id="PF00557"/>
    </source>
</evidence>
<name>A0A0J9CDE9_9FIRM</name>
<dbReference type="EMBL" id="ADLK01000009">
    <property type="protein sequence ID" value="KMW22466.1"/>
    <property type="molecule type" value="Genomic_DNA"/>
</dbReference>
<dbReference type="OrthoDB" id="9806388at2"/>
<proteinExistence type="predicted"/>
<dbReference type="RefSeq" id="WP_048929467.1">
    <property type="nucleotide sequence ID" value="NZ_KQ235876.1"/>
</dbReference>
<dbReference type="PATRIC" id="fig|742734.4.peg.1442"/>
<dbReference type="GeneID" id="93165792"/>
<accession>A0A0J9CDE9</accession>
<dbReference type="Pfam" id="PF00557">
    <property type="entry name" value="Peptidase_M24"/>
    <property type="match status" value="1"/>
</dbReference>
<dbReference type="InterPro" id="IPR000994">
    <property type="entry name" value="Pept_M24"/>
</dbReference>
<dbReference type="InterPro" id="IPR036005">
    <property type="entry name" value="Creatinase/aminopeptidase-like"/>
</dbReference>
<dbReference type="InterPro" id="IPR050659">
    <property type="entry name" value="Peptidase_M24B"/>
</dbReference>
<comment type="caution">
    <text evidence="2">The sequence shown here is derived from an EMBL/GenBank/DDBJ whole genome shotgun (WGS) entry which is preliminary data.</text>
</comment>
<protein>
    <recommendedName>
        <fullName evidence="1">Peptidase M24 domain-containing protein</fullName>
    </recommendedName>
</protein>
<dbReference type="SUPFAM" id="SSF55920">
    <property type="entry name" value="Creatinase/aminopeptidase"/>
    <property type="match status" value="1"/>
</dbReference>
<evidence type="ECO:0000313" key="3">
    <source>
        <dbReference type="Proteomes" id="UP000037392"/>
    </source>
</evidence>
<feature type="domain" description="Peptidase M24" evidence="1">
    <location>
        <begin position="145"/>
        <end position="348"/>
    </location>
</feature>
<gene>
    <name evidence="2" type="ORF">HMPREF9470_01345</name>
</gene>
<dbReference type="Proteomes" id="UP000037392">
    <property type="component" value="Unassembled WGS sequence"/>
</dbReference>
<dbReference type="PANTHER" id="PTHR46112">
    <property type="entry name" value="AMINOPEPTIDASE"/>
    <property type="match status" value="1"/>
</dbReference>
<organism evidence="2 3">
    <name type="scientific">[Clostridium] citroniae WAL-19142</name>
    <dbReference type="NCBI Taxonomy" id="742734"/>
    <lineage>
        <taxon>Bacteria</taxon>
        <taxon>Bacillati</taxon>
        <taxon>Bacillota</taxon>
        <taxon>Clostridia</taxon>
        <taxon>Lachnospirales</taxon>
        <taxon>Lachnospiraceae</taxon>
        <taxon>Enterocloster</taxon>
    </lineage>
</organism>
<sequence>MKVQKIELLRRITSDLNADGFMVYSPQWHKENYRFLTEKNFIGPFGVILYLTKTDETHIIYGSDWDQCKNKPLLSKVHVHGTDPYGTVTKLLKEAGVKNLAVSGKKYIPLDLARAVDLAGTACIPGEGRLETARMQKTEEEIGYLRQAVSLADQAWTVFMKGVADGLNEYQIVAEVEHYIKRHGAEDCFMLLATGGDEVRGMTPPMMRVAQPGQMVRTEVTPQVNGWWAQICRTCVKGKASDNQKKAFEIFLEAEQAGFDMIRPGVNIRDVAKAENDVFRKYGYGEYCTEKYTRVRGHGHGLDLDEMPLVLESTDLVLKENMVVVIHPNTFSPLCGYMVFGDPVLITKDGYELLSVTERKLFEV</sequence>
<dbReference type="PANTHER" id="PTHR46112:SF2">
    <property type="entry name" value="XAA-PRO AMINOPEPTIDASE P-RELATED"/>
    <property type="match status" value="1"/>
</dbReference>
<dbReference type="CDD" id="cd01066">
    <property type="entry name" value="APP_MetAP"/>
    <property type="match status" value="1"/>
</dbReference>
<dbReference type="AlphaFoldDB" id="A0A0J9CDE9"/>
<evidence type="ECO:0000313" key="2">
    <source>
        <dbReference type="EMBL" id="KMW22466.1"/>
    </source>
</evidence>